<dbReference type="Proteomes" id="UP000198217">
    <property type="component" value="Chromosome I"/>
</dbReference>
<dbReference type="EMBL" id="LT607750">
    <property type="protein sequence ID" value="SCG78925.1"/>
    <property type="molecule type" value="Genomic_DNA"/>
</dbReference>
<keyword evidence="1" id="KW-0732">Signal</keyword>
<keyword evidence="3" id="KW-1185">Reference proteome</keyword>
<accession>A0A1C5K818</accession>
<name>A0A1C5K818_9ACTN</name>
<feature type="chain" id="PRO_5008720345" evidence="1">
    <location>
        <begin position="28"/>
        <end position="427"/>
    </location>
</feature>
<evidence type="ECO:0000313" key="3">
    <source>
        <dbReference type="Proteomes" id="UP000198217"/>
    </source>
</evidence>
<evidence type="ECO:0000313" key="2">
    <source>
        <dbReference type="EMBL" id="SCG78925.1"/>
    </source>
</evidence>
<sequence length="427" mass="44116">MRTLRALLSTGVALATTCALTAAPATAQPPAASAVVDVTGTYYPVAPTRLMDTREGLGAPLAMIGPSGQVDLQVAGRGGVPASGVGAVVLNVTITGPTADGFVTVYPAGQPRPNASSVNFAKGWLGSNNVTVKLGSGGRVSVFNRNGDTHVVVDVIGFYAADNTLADRGIGSLYHPYRPTRIYDSRTDPDTGGQKRGAGSYLHLTQLLGGNNPHARALVVNITVVDPEQDGFVTAWSGAGERPAVSTVNFRAGTVTPNLTIVQTRPCDGELCSPEGAPTFSIYTSARAHIVVDGFGMMDDGTVLFGRRFEPLNPTRIVDSRTGLGTSGALGAGDIRKVIPPSAMGTTEDVVLAMNVTAVAPTGQTVLTVWPADWPDYGVPAASNLNPARGQTVSGAVFGELGPYGKFNVRNHAGSVNVVIDVAGRFY</sequence>
<reference evidence="2 3" key="1">
    <citation type="submission" date="2016-06" db="EMBL/GenBank/DDBJ databases">
        <authorList>
            <person name="Kjaerup R.B."/>
            <person name="Dalgaard T.S."/>
            <person name="Juul-Madsen H.R."/>
        </authorList>
    </citation>
    <scope>NUCLEOTIDE SEQUENCE [LARGE SCALE GENOMIC DNA]</scope>
    <source>
        <strain evidence="2 3">DSM 43904</strain>
    </source>
</reference>
<feature type="signal peptide" evidence="1">
    <location>
        <begin position="1"/>
        <end position="27"/>
    </location>
</feature>
<dbReference type="AlphaFoldDB" id="A0A1C5K818"/>
<organism evidence="2 3">
    <name type="scientific">Micromonospora echinaurantiaca</name>
    <dbReference type="NCBI Taxonomy" id="47857"/>
    <lineage>
        <taxon>Bacteria</taxon>
        <taxon>Bacillati</taxon>
        <taxon>Actinomycetota</taxon>
        <taxon>Actinomycetes</taxon>
        <taxon>Micromonosporales</taxon>
        <taxon>Micromonosporaceae</taxon>
        <taxon>Micromonospora</taxon>
    </lineage>
</organism>
<gene>
    <name evidence="2" type="ORF">GA0070609_5725</name>
</gene>
<protein>
    <submittedName>
        <fullName evidence="2">Uncharacterized protein</fullName>
    </submittedName>
</protein>
<evidence type="ECO:0000256" key="1">
    <source>
        <dbReference type="SAM" id="SignalP"/>
    </source>
</evidence>
<proteinExistence type="predicted"/>